<sequence length="188" mass="21462">MDKQFKVEPGAHDIFAKQPGLGCFSNRTAQMYSRFDIFAAQEDVTTIRFQRERRDQHAFHQQVRQLFHQQTVFIGARFHFIGVTQQVTDVHGFIFRHQAPLQTGGKARAAAPFQTGVFYLADDFIRRQAGQRLTRAFVAVFATIFIQPDRLFVIAQTPGQRMGFGSTDNVFHLYRSSSSGMASGVRWL</sequence>
<organism evidence="1 2">
    <name type="scientific">Salmonella enterica subsp. enterica serovar Bovismorbificans</name>
    <dbReference type="NCBI Taxonomy" id="58097"/>
    <lineage>
        <taxon>Bacteria</taxon>
        <taxon>Pseudomonadati</taxon>
        <taxon>Pseudomonadota</taxon>
        <taxon>Gammaproteobacteria</taxon>
        <taxon>Enterobacterales</taxon>
        <taxon>Enterobacteriaceae</taxon>
        <taxon>Salmonella</taxon>
    </lineage>
</organism>
<dbReference type="EMBL" id="CQPA01000041">
    <property type="protein sequence ID" value="CNU88670.1"/>
    <property type="molecule type" value="Genomic_DNA"/>
</dbReference>
<gene>
    <name evidence="1" type="ORF">ERS008198_03799</name>
</gene>
<dbReference type="AlphaFoldDB" id="A0A655DW94"/>
<reference evidence="1 2" key="1">
    <citation type="submission" date="2015-03" db="EMBL/GenBank/DDBJ databases">
        <authorList>
            <consortium name="Pathogen Informatics"/>
        </authorList>
    </citation>
    <scope>NUCLEOTIDE SEQUENCE [LARGE SCALE GENOMIC DNA]</scope>
    <source>
        <strain evidence="1 2">A1104</strain>
    </source>
</reference>
<accession>A0A655DW94</accession>
<protein>
    <submittedName>
        <fullName evidence="1">Uncharacterized protein</fullName>
    </submittedName>
</protein>
<evidence type="ECO:0000313" key="1">
    <source>
        <dbReference type="EMBL" id="CNU88670.1"/>
    </source>
</evidence>
<name>A0A655DW94_SALET</name>
<proteinExistence type="predicted"/>
<evidence type="ECO:0000313" key="2">
    <source>
        <dbReference type="Proteomes" id="UP000041314"/>
    </source>
</evidence>
<dbReference type="Proteomes" id="UP000041314">
    <property type="component" value="Unassembled WGS sequence"/>
</dbReference>